<evidence type="ECO:0000313" key="2">
    <source>
        <dbReference type="Proteomes" id="UP001194468"/>
    </source>
</evidence>
<keyword evidence="2" id="KW-1185">Reference proteome</keyword>
<gene>
    <name evidence="1" type="ORF">L210DRAFT_3535528</name>
</gene>
<dbReference type="EMBL" id="WHUW01000008">
    <property type="protein sequence ID" value="KAF8443315.1"/>
    <property type="molecule type" value="Genomic_DNA"/>
</dbReference>
<dbReference type="SUPFAM" id="SSF51735">
    <property type="entry name" value="NAD(P)-binding Rossmann-fold domains"/>
    <property type="match status" value="1"/>
</dbReference>
<reference evidence="1" key="2">
    <citation type="journal article" date="2020" name="Nat. Commun.">
        <title>Large-scale genome sequencing of mycorrhizal fungi provides insights into the early evolution of symbiotic traits.</title>
        <authorList>
            <person name="Miyauchi S."/>
            <person name="Kiss E."/>
            <person name="Kuo A."/>
            <person name="Drula E."/>
            <person name="Kohler A."/>
            <person name="Sanchez-Garcia M."/>
            <person name="Morin E."/>
            <person name="Andreopoulos B."/>
            <person name="Barry K.W."/>
            <person name="Bonito G."/>
            <person name="Buee M."/>
            <person name="Carver A."/>
            <person name="Chen C."/>
            <person name="Cichocki N."/>
            <person name="Clum A."/>
            <person name="Culley D."/>
            <person name="Crous P.W."/>
            <person name="Fauchery L."/>
            <person name="Girlanda M."/>
            <person name="Hayes R.D."/>
            <person name="Keri Z."/>
            <person name="LaButti K."/>
            <person name="Lipzen A."/>
            <person name="Lombard V."/>
            <person name="Magnuson J."/>
            <person name="Maillard F."/>
            <person name="Murat C."/>
            <person name="Nolan M."/>
            <person name="Ohm R.A."/>
            <person name="Pangilinan J."/>
            <person name="Pereira M.F."/>
            <person name="Perotto S."/>
            <person name="Peter M."/>
            <person name="Pfister S."/>
            <person name="Riley R."/>
            <person name="Sitrit Y."/>
            <person name="Stielow J.B."/>
            <person name="Szollosi G."/>
            <person name="Zifcakova L."/>
            <person name="Stursova M."/>
            <person name="Spatafora J.W."/>
            <person name="Tedersoo L."/>
            <person name="Vaario L.M."/>
            <person name="Yamada A."/>
            <person name="Yan M."/>
            <person name="Wang P."/>
            <person name="Xu J."/>
            <person name="Bruns T."/>
            <person name="Baldrian P."/>
            <person name="Vilgalys R."/>
            <person name="Dunand C."/>
            <person name="Henrissat B."/>
            <person name="Grigoriev I.V."/>
            <person name="Hibbett D."/>
            <person name="Nagy L.G."/>
            <person name="Martin F.M."/>
        </authorList>
    </citation>
    <scope>NUCLEOTIDE SEQUENCE</scope>
    <source>
        <strain evidence="1">BED1</strain>
    </source>
</reference>
<dbReference type="AlphaFoldDB" id="A0AAD4GGG5"/>
<evidence type="ECO:0000313" key="1">
    <source>
        <dbReference type="EMBL" id="KAF8443315.1"/>
    </source>
</evidence>
<dbReference type="Proteomes" id="UP001194468">
    <property type="component" value="Unassembled WGS sequence"/>
</dbReference>
<comment type="caution">
    <text evidence="1">The sequence shown here is derived from an EMBL/GenBank/DDBJ whole genome shotgun (WGS) entry which is preliminary data.</text>
</comment>
<protein>
    <submittedName>
        <fullName evidence="1">Uncharacterized protein</fullName>
    </submittedName>
</protein>
<sequence>MIIPIIDDPMRTQAWTCLVPTIGVTTFGCPSSIGSYIYTLGGGCTVRAQQTASQTRHLIPLVTWRPGVEQVVLKNARLNRIVIRPCCIEGASLRRIRHPIGGRQVVRHGKRRRRLSLIHTDNIADLHVRAFERTRRFSAGWKKDARTYTTETSKGLLQGSIQASDAQRSSGWITDKGICHNAHSPVSTPRTASRMKGHGFFAILIKV</sequence>
<accession>A0AAD4GGG5</accession>
<dbReference type="InterPro" id="IPR036291">
    <property type="entry name" value="NAD(P)-bd_dom_sf"/>
</dbReference>
<proteinExistence type="predicted"/>
<organism evidence="1 2">
    <name type="scientific">Boletus edulis BED1</name>
    <dbReference type="NCBI Taxonomy" id="1328754"/>
    <lineage>
        <taxon>Eukaryota</taxon>
        <taxon>Fungi</taxon>
        <taxon>Dikarya</taxon>
        <taxon>Basidiomycota</taxon>
        <taxon>Agaricomycotina</taxon>
        <taxon>Agaricomycetes</taxon>
        <taxon>Agaricomycetidae</taxon>
        <taxon>Boletales</taxon>
        <taxon>Boletineae</taxon>
        <taxon>Boletaceae</taxon>
        <taxon>Boletoideae</taxon>
        <taxon>Boletus</taxon>
    </lineage>
</organism>
<reference evidence="1" key="1">
    <citation type="submission" date="2019-10" db="EMBL/GenBank/DDBJ databases">
        <authorList>
            <consortium name="DOE Joint Genome Institute"/>
            <person name="Kuo A."/>
            <person name="Miyauchi S."/>
            <person name="Kiss E."/>
            <person name="Drula E."/>
            <person name="Kohler A."/>
            <person name="Sanchez-Garcia M."/>
            <person name="Andreopoulos B."/>
            <person name="Barry K.W."/>
            <person name="Bonito G."/>
            <person name="Buee M."/>
            <person name="Carver A."/>
            <person name="Chen C."/>
            <person name="Cichocki N."/>
            <person name="Clum A."/>
            <person name="Culley D."/>
            <person name="Crous P.W."/>
            <person name="Fauchery L."/>
            <person name="Girlanda M."/>
            <person name="Hayes R."/>
            <person name="Keri Z."/>
            <person name="LaButti K."/>
            <person name="Lipzen A."/>
            <person name="Lombard V."/>
            <person name="Magnuson J."/>
            <person name="Maillard F."/>
            <person name="Morin E."/>
            <person name="Murat C."/>
            <person name="Nolan M."/>
            <person name="Ohm R."/>
            <person name="Pangilinan J."/>
            <person name="Pereira M."/>
            <person name="Perotto S."/>
            <person name="Peter M."/>
            <person name="Riley R."/>
            <person name="Sitrit Y."/>
            <person name="Stielow B."/>
            <person name="Szollosi G."/>
            <person name="Zifcakova L."/>
            <person name="Stursova M."/>
            <person name="Spatafora J.W."/>
            <person name="Tedersoo L."/>
            <person name="Vaario L.-M."/>
            <person name="Yamada A."/>
            <person name="Yan M."/>
            <person name="Wang P."/>
            <person name="Xu J."/>
            <person name="Bruns T."/>
            <person name="Baldrian P."/>
            <person name="Vilgalys R."/>
            <person name="Henrissat B."/>
            <person name="Grigoriev I.V."/>
            <person name="Hibbett D."/>
            <person name="Nagy L.G."/>
            <person name="Martin F.M."/>
        </authorList>
    </citation>
    <scope>NUCLEOTIDE SEQUENCE</scope>
    <source>
        <strain evidence="1">BED1</strain>
    </source>
</reference>
<name>A0AAD4GGG5_BOLED</name>